<evidence type="ECO:0000313" key="2">
    <source>
        <dbReference type="Proteomes" id="UP000664835"/>
    </source>
</evidence>
<comment type="caution">
    <text evidence="1">The sequence shown here is derived from an EMBL/GenBank/DDBJ whole genome shotgun (WGS) entry which is preliminary data.</text>
</comment>
<gene>
    <name evidence="1" type="ORF">J3998_12295</name>
</gene>
<organism evidence="1 2">
    <name type="scientific">Thiomicrorhabdus marina</name>
    <dbReference type="NCBI Taxonomy" id="2818442"/>
    <lineage>
        <taxon>Bacteria</taxon>
        <taxon>Pseudomonadati</taxon>
        <taxon>Pseudomonadota</taxon>
        <taxon>Gammaproteobacteria</taxon>
        <taxon>Thiotrichales</taxon>
        <taxon>Piscirickettsiaceae</taxon>
        <taxon>Thiomicrorhabdus</taxon>
    </lineage>
</organism>
<keyword evidence="2" id="KW-1185">Reference proteome</keyword>
<reference evidence="1 2" key="1">
    <citation type="submission" date="2021-03" db="EMBL/GenBank/DDBJ databases">
        <title>Thiomicrorhabdus sp.nov.,novel sulfur-oxidizing bacteria isolated from coastal sediment.</title>
        <authorList>
            <person name="Liu X."/>
        </authorList>
    </citation>
    <scope>NUCLEOTIDE SEQUENCE [LARGE SCALE GENOMIC DNA]</scope>
    <source>
        <strain evidence="1 2">6S2-11</strain>
    </source>
</reference>
<accession>A0ABS3Q7M0</accession>
<evidence type="ECO:0000313" key="1">
    <source>
        <dbReference type="EMBL" id="MBO1928355.1"/>
    </source>
</evidence>
<name>A0ABS3Q7M0_9GAMM</name>
<evidence type="ECO:0008006" key="3">
    <source>
        <dbReference type="Google" id="ProtNLM"/>
    </source>
</evidence>
<sequence length="81" mass="9308">MQRTGFVILLAVFLVGCSQKPVPWVKTNAQKAYDMLGFEKDRGSSMTVPNYYQDSNHMQSKQAGKTLYLEELYGNKEQKNR</sequence>
<dbReference type="EMBL" id="JAGETV010000037">
    <property type="protein sequence ID" value="MBO1928355.1"/>
    <property type="molecule type" value="Genomic_DNA"/>
</dbReference>
<dbReference type="RefSeq" id="WP_208150970.1">
    <property type="nucleotide sequence ID" value="NZ_JAGETV010000037.1"/>
</dbReference>
<protein>
    <recommendedName>
        <fullName evidence="3">Lipoprotein</fullName>
    </recommendedName>
</protein>
<dbReference type="Proteomes" id="UP000664835">
    <property type="component" value="Unassembled WGS sequence"/>
</dbReference>
<dbReference type="PROSITE" id="PS51257">
    <property type="entry name" value="PROKAR_LIPOPROTEIN"/>
    <property type="match status" value="1"/>
</dbReference>
<proteinExistence type="predicted"/>